<feature type="region of interest" description="Disordered" evidence="13">
    <location>
        <begin position="620"/>
        <end position="663"/>
    </location>
</feature>
<dbReference type="GO" id="GO:0008324">
    <property type="term" value="F:monoatomic cation transmembrane transporter activity"/>
    <property type="evidence" value="ECO:0007669"/>
    <property type="project" value="InterPro"/>
</dbReference>
<feature type="domain" description="RCK N-terminal" evidence="15">
    <location>
        <begin position="433"/>
        <end position="549"/>
    </location>
</feature>
<evidence type="ECO:0000256" key="2">
    <source>
        <dbReference type="ARBA" id="ARBA00005551"/>
    </source>
</evidence>
<dbReference type="EMBL" id="FR854087">
    <property type="protein sequence ID" value="CCA85454.1"/>
    <property type="molecule type" value="Genomic_DNA"/>
</dbReference>
<evidence type="ECO:0000259" key="15">
    <source>
        <dbReference type="PROSITE" id="PS51201"/>
    </source>
</evidence>
<feature type="transmembrane region" description="Helical" evidence="14">
    <location>
        <begin position="87"/>
        <end position="106"/>
    </location>
</feature>
<keyword evidence="3" id="KW-0813">Transport</keyword>
<feature type="transmembrane region" description="Helical" evidence="14">
    <location>
        <begin position="326"/>
        <end position="346"/>
    </location>
</feature>
<dbReference type="InterPro" id="IPR038770">
    <property type="entry name" value="Na+/solute_symporter_sf"/>
</dbReference>
<feature type="transmembrane region" description="Helical" evidence="14">
    <location>
        <begin position="358"/>
        <end position="376"/>
    </location>
</feature>
<accession>G3A222</accession>
<feature type="transmembrane region" description="Helical" evidence="14">
    <location>
        <begin position="214"/>
        <end position="235"/>
    </location>
</feature>
<dbReference type="InterPro" id="IPR006153">
    <property type="entry name" value="Cation/H_exchanger_TM"/>
</dbReference>
<comment type="similarity">
    <text evidence="2">Belongs to the monovalent cation:proton antiporter 2 (CPA2) transporter (TC 2.A.37) family.</text>
</comment>
<dbReference type="PROSITE" id="PS51201">
    <property type="entry name" value="RCK_N"/>
    <property type="match status" value="1"/>
</dbReference>
<dbReference type="InterPro" id="IPR004771">
    <property type="entry name" value="K/H_exchanger"/>
</dbReference>
<evidence type="ECO:0000256" key="12">
    <source>
        <dbReference type="ARBA" id="ARBA00023136"/>
    </source>
</evidence>
<feature type="transmembrane region" description="Helical" evidence="14">
    <location>
        <begin position="63"/>
        <end position="81"/>
    </location>
</feature>
<keyword evidence="9" id="KW-0630">Potassium</keyword>
<keyword evidence="10 14" id="KW-1133">Transmembrane helix</keyword>
<keyword evidence="11" id="KW-0406">Ion transport</keyword>
<evidence type="ECO:0000256" key="8">
    <source>
        <dbReference type="ARBA" id="ARBA00022692"/>
    </source>
</evidence>
<name>G3A222_9RALS</name>
<dbReference type="SUPFAM" id="SSF51735">
    <property type="entry name" value="NAD(P)-binding Rossmann-fold domains"/>
    <property type="match status" value="1"/>
</dbReference>
<evidence type="ECO:0000256" key="4">
    <source>
        <dbReference type="ARBA" id="ARBA00022449"/>
    </source>
</evidence>
<keyword evidence="12 14" id="KW-0472">Membrane</keyword>
<dbReference type="NCBIfam" id="TIGR00932">
    <property type="entry name" value="2a37"/>
    <property type="match status" value="1"/>
</dbReference>
<dbReference type="PANTHER" id="PTHR46157:SF3">
    <property type="entry name" value="GLUTATHIONE-REGULATED POTASSIUM-EFFLUX SYSTEM PROTEIN KEFC"/>
    <property type="match status" value="1"/>
</dbReference>
<dbReference type="Pfam" id="PF00999">
    <property type="entry name" value="Na_H_Exchanger"/>
    <property type="match status" value="1"/>
</dbReference>
<dbReference type="GO" id="GO:1902600">
    <property type="term" value="P:proton transmembrane transport"/>
    <property type="evidence" value="ECO:0007669"/>
    <property type="project" value="InterPro"/>
</dbReference>
<dbReference type="AlphaFoldDB" id="G3A222"/>
<keyword evidence="8 14" id="KW-0812">Transmembrane</keyword>
<evidence type="ECO:0000256" key="14">
    <source>
        <dbReference type="SAM" id="Phobius"/>
    </source>
</evidence>
<evidence type="ECO:0000256" key="6">
    <source>
        <dbReference type="ARBA" id="ARBA00022519"/>
    </source>
</evidence>
<keyword evidence="5" id="KW-1003">Cell membrane</keyword>
<evidence type="ECO:0000256" key="3">
    <source>
        <dbReference type="ARBA" id="ARBA00022448"/>
    </source>
</evidence>
<dbReference type="Gene3D" id="1.20.1530.20">
    <property type="match status" value="1"/>
</dbReference>
<proteinExistence type="inferred from homology"/>
<protein>
    <submittedName>
        <fullName evidence="16">Glutathione-regulated potassium-efflux system antiporter</fullName>
    </submittedName>
</protein>
<evidence type="ECO:0000256" key="7">
    <source>
        <dbReference type="ARBA" id="ARBA00022538"/>
    </source>
</evidence>
<evidence type="ECO:0000256" key="13">
    <source>
        <dbReference type="SAM" id="MobiDB-lite"/>
    </source>
</evidence>
<feature type="transmembrane region" description="Helical" evidence="14">
    <location>
        <begin position="179"/>
        <end position="202"/>
    </location>
</feature>
<gene>
    <name evidence="16" type="primary">kefC</name>
    <name evidence="16" type="ORF">RALSY_20050</name>
</gene>
<keyword evidence="4" id="KW-0050">Antiport</keyword>
<feature type="transmembrane region" description="Helical" evidence="14">
    <location>
        <begin position="146"/>
        <end position="167"/>
    </location>
</feature>
<dbReference type="FunFam" id="1.20.1530.20:FF:000001">
    <property type="entry name" value="Glutathione-regulated potassium-efflux system protein KefB"/>
    <property type="match status" value="1"/>
</dbReference>
<dbReference type="GO" id="GO:0015297">
    <property type="term" value="F:antiporter activity"/>
    <property type="evidence" value="ECO:0007669"/>
    <property type="project" value="UniProtKB-KW"/>
</dbReference>
<dbReference type="GO" id="GO:0005886">
    <property type="term" value="C:plasma membrane"/>
    <property type="evidence" value="ECO:0007669"/>
    <property type="project" value="UniProtKB-SubCell"/>
</dbReference>
<feature type="transmembrane region" description="Helical" evidence="14">
    <location>
        <begin position="301"/>
        <end position="320"/>
    </location>
</feature>
<sequence length="663" mass="71802">MPTSSKCAPPYSRGLRPYPPDPGLTFFSFRAMQSHDLLANFVIYLAAAVAVVPLARRLGLGSVLGYLLAGVIVGPWGLRLITNVQSILDFSEFGVVLMMFVIGLELEPARLWSLRRSIFGYGGLQLVVCALAVGLAVMAVGHPWRAAVVAGLGLALSSTAIALATLAERNLMRTLAGTAGFGILLFQDIAAIPMIALLPLLAPDTGDTAGGHHWLAAAKAVGVVAVVIFGGRTVLRPVLRAIARTNMREMFTSFSLLVVVGIALLMHSVGLSMALGAFIAGVLLADSEYRHALETDIEPFKGLLLGLFFLAVGMSIDFGVLMRQPLAVVLLVAVFLVVKIGALRVLAMRFGIARGQAWLFAFLLSQGGEFAFVVFGPGVAGDVLGAEMAATLNLVVALSMAATPLLLLFHDKILAPRLMAGKKRAPDAIGPQDNEVIIAGFGRFGQIVGRLLYSQGYTATVLDHDPDQIDMLRRFGFKVFYGDATRMDLLETAGADTARIMVVAIDDMETSLEVVDRVRERFPHLKLYVRARNVSHVYQLRDRGVEVIEREMFEGSLLLARHVLEGLGKEPYEALRIAQTFRRHTLHSMDQVYPVYRDQKKLVPLAQQGRDELAEMFQRDRAQRKRLRESGMSWGEGGPHTAGADPQDVSDDASAETPAAHEG</sequence>
<evidence type="ECO:0000256" key="1">
    <source>
        <dbReference type="ARBA" id="ARBA00004429"/>
    </source>
</evidence>
<keyword evidence="7" id="KW-0633">Potassium transport</keyword>
<dbReference type="GO" id="GO:0006813">
    <property type="term" value="P:potassium ion transport"/>
    <property type="evidence" value="ECO:0007669"/>
    <property type="project" value="UniProtKB-KW"/>
</dbReference>
<evidence type="ECO:0000256" key="10">
    <source>
        <dbReference type="ARBA" id="ARBA00022989"/>
    </source>
</evidence>
<organism evidence="16">
    <name type="scientific">Ralstonia syzygii R24</name>
    <dbReference type="NCBI Taxonomy" id="907261"/>
    <lineage>
        <taxon>Bacteria</taxon>
        <taxon>Pseudomonadati</taxon>
        <taxon>Pseudomonadota</taxon>
        <taxon>Betaproteobacteria</taxon>
        <taxon>Burkholderiales</taxon>
        <taxon>Burkholderiaceae</taxon>
        <taxon>Ralstonia</taxon>
        <taxon>Ralstonia solanacearum species complex</taxon>
    </lineage>
</organism>
<feature type="transmembrane region" description="Helical" evidence="14">
    <location>
        <begin position="388"/>
        <end position="409"/>
    </location>
</feature>
<evidence type="ECO:0000256" key="5">
    <source>
        <dbReference type="ARBA" id="ARBA00022475"/>
    </source>
</evidence>
<dbReference type="InterPro" id="IPR003148">
    <property type="entry name" value="RCK_N"/>
</dbReference>
<dbReference type="Pfam" id="PF02254">
    <property type="entry name" value="TrkA_N"/>
    <property type="match status" value="1"/>
</dbReference>
<evidence type="ECO:0000256" key="11">
    <source>
        <dbReference type="ARBA" id="ARBA00023065"/>
    </source>
</evidence>
<reference evidence="16" key="2">
    <citation type="submission" date="2011-04" db="EMBL/GenBank/DDBJ databases">
        <authorList>
            <person name="Genoscope - CEA"/>
        </authorList>
    </citation>
    <scope>NUCLEOTIDE SEQUENCE</scope>
    <source>
        <strain evidence="16">R24</strain>
    </source>
</reference>
<evidence type="ECO:0000256" key="9">
    <source>
        <dbReference type="ARBA" id="ARBA00022958"/>
    </source>
</evidence>
<dbReference type="PANTHER" id="PTHR46157">
    <property type="entry name" value="K(+) EFFLUX ANTIPORTER 3, CHLOROPLASTIC"/>
    <property type="match status" value="1"/>
</dbReference>
<feature type="transmembrane region" description="Helical" evidence="14">
    <location>
        <begin position="118"/>
        <end position="140"/>
    </location>
</feature>
<reference evidence="16" key="1">
    <citation type="journal article" date="2011" name="PLoS ONE">
        <title>Ralstonia syzygii, the Blood Disease Bacterium and some Asian R. solanacearum strains form a single genomic species despite divergent lifestyles.</title>
        <authorList>
            <person name="Remenant B."/>
            <person name="de Cambiaire J.C."/>
            <person name="Cellier G."/>
            <person name="Jacobs J.M."/>
            <person name="Mangenot S."/>
            <person name="Barbe V."/>
            <person name="Lajus A."/>
            <person name="Vallenet D."/>
            <person name="Medigue C."/>
            <person name="Fegan M."/>
            <person name="Allen C."/>
            <person name="Prior P."/>
        </authorList>
    </citation>
    <scope>NUCLEOTIDE SEQUENCE</scope>
    <source>
        <strain evidence="16">R24</strain>
    </source>
</reference>
<evidence type="ECO:0000313" key="16">
    <source>
        <dbReference type="EMBL" id="CCA85454.1"/>
    </source>
</evidence>
<dbReference type="Gene3D" id="3.40.50.720">
    <property type="entry name" value="NAD(P)-binding Rossmann-like Domain"/>
    <property type="match status" value="1"/>
</dbReference>
<feature type="transmembrane region" description="Helical" evidence="14">
    <location>
        <begin position="37"/>
        <end position="56"/>
    </location>
</feature>
<keyword evidence="6" id="KW-0997">Cell inner membrane</keyword>
<dbReference type="InterPro" id="IPR036291">
    <property type="entry name" value="NAD(P)-bd_dom_sf"/>
</dbReference>
<dbReference type="FunFam" id="3.40.50.720:FF:000036">
    <property type="entry name" value="Glutathione-regulated potassium-efflux system protein KefB"/>
    <property type="match status" value="1"/>
</dbReference>
<comment type="subcellular location">
    <subcellularLocation>
        <location evidence="1">Cell inner membrane</location>
        <topology evidence="1">Multi-pass membrane protein</topology>
    </subcellularLocation>
</comment>
<dbReference type="NCBIfam" id="NF002924">
    <property type="entry name" value="PRK03562.1"/>
    <property type="match status" value="1"/>
</dbReference>